<evidence type="ECO:0000256" key="1">
    <source>
        <dbReference type="ARBA" id="ARBA00004141"/>
    </source>
</evidence>
<comment type="subcellular location">
    <subcellularLocation>
        <location evidence="1">Membrane</location>
        <topology evidence="1">Multi-pass membrane protein</topology>
    </subcellularLocation>
</comment>
<evidence type="ECO:0000256" key="2">
    <source>
        <dbReference type="ARBA" id="ARBA00022692"/>
    </source>
</evidence>
<dbReference type="GO" id="GO:0016020">
    <property type="term" value="C:membrane"/>
    <property type="evidence" value="ECO:0007669"/>
    <property type="project" value="UniProtKB-SubCell"/>
</dbReference>
<feature type="transmembrane region" description="Helical" evidence="5">
    <location>
        <begin position="106"/>
        <end position="130"/>
    </location>
</feature>
<keyword evidence="2 5" id="KW-0812">Transmembrane</keyword>
<evidence type="ECO:0000259" key="6">
    <source>
        <dbReference type="Pfam" id="PF05154"/>
    </source>
</evidence>
<dbReference type="AlphaFoldDB" id="A0A4R2GH47"/>
<name>A0A4R2GH47_9HYPH</name>
<feature type="domain" description="TM2" evidence="6">
    <location>
        <begin position="78"/>
        <end position="127"/>
    </location>
</feature>
<dbReference type="RefSeq" id="WP_207906452.1">
    <property type="nucleotide sequence ID" value="NZ_JBHUNN010000002.1"/>
</dbReference>
<evidence type="ECO:0000256" key="3">
    <source>
        <dbReference type="ARBA" id="ARBA00022989"/>
    </source>
</evidence>
<dbReference type="EMBL" id="SLWL01000035">
    <property type="protein sequence ID" value="TCO07349.1"/>
    <property type="molecule type" value="Genomic_DNA"/>
</dbReference>
<evidence type="ECO:0000313" key="7">
    <source>
        <dbReference type="EMBL" id="TCO07349.1"/>
    </source>
</evidence>
<protein>
    <submittedName>
        <fullName evidence="7">TM2 domain-containing membrane protein YozV</fullName>
    </submittedName>
</protein>
<dbReference type="Proteomes" id="UP000294881">
    <property type="component" value="Unassembled WGS sequence"/>
</dbReference>
<organism evidence="7 8">
    <name type="scientific">Camelimonas lactis</name>
    <dbReference type="NCBI Taxonomy" id="659006"/>
    <lineage>
        <taxon>Bacteria</taxon>
        <taxon>Pseudomonadati</taxon>
        <taxon>Pseudomonadota</taxon>
        <taxon>Alphaproteobacteria</taxon>
        <taxon>Hyphomicrobiales</taxon>
        <taxon>Chelatococcaceae</taxon>
        <taxon>Camelimonas</taxon>
    </lineage>
</organism>
<evidence type="ECO:0000256" key="4">
    <source>
        <dbReference type="ARBA" id="ARBA00023136"/>
    </source>
</evidence>
<evidence type="ECO:0000313" key="8">
    <source>
        <dbReference type="Proteomes" id="UP000294881"/>
    </source>
</evidence>
<proteinExistence type="predicted"/>
<keyword evidence="4 5" id="KW-0472">Membrane</keyword>
<gene>
    <name evidence="7" type="ORF">EV666_13512</name>
</gene>
<feature type="transmembrane region" description="Helical" evidence="5">
    <location>
        <begin position="81"/>
        <end position="100"/>
    </location>
</feature>
<dbReference type="InterPro" id="IPR007829">
    <property type="entry name" value="TM2"/>
</dbReference>
<evidence type="ECO:0000256" key="5">
    <source>
        <dbReference type="SAM" id="Phobius"/>
    </source>
</evidence>
<sequence>MKGADLEATSTVTIDCPYCSEPINAKSKKCKHCGEILDPQMREIEMLKRQGTSQVFMNAGGGAAAVGGSDAANAPPLKSRVTAAILAFLLGGLGFHKFYLGQTGMGLLYLVFCWTFIPAIIGFIEGIIYLTSSDAAFKRKYG</sequence>
<accession>A0A4R2GH47</accession>
<keyword evidence="8" id="KW-1185">Reference proteome</keyword>
<reference evidence="7 8" key="1">
    <citation type="submission" date="2019-03" db="EMBL/GenBank/DDBJ databases">
        <title>Genomic Encyclopedia of Type Strains, Phase IV (KMG-IV): sequencing the most valuable type-strain genomes for metagenomic binning, comparative biology and taxonomic classification.</title>
        <authorList>
            <person name="Goeker M."/>
        </authorList>
    </citation>
    <scope>NUCLEOTIDE SEQUENCE [LARGE SCALE GENOMIC DNA]</scope>
    <source>
        <strain evidence="7 8">DSM 22958</strain>
    </source>
</reference>
<dbReference type="Pfam" id="PF05154">
    <property type="entry name" value="TM2"/>
    <property type="match status" value="1"/>
</dbReference>
<keyword evidence="3 5" id="KW-1133">Transmembrane helix</keyword>
<comment type="caution">
    <text evidence="7">The sequence shown here is derived from an EMBL/GenBank/DDBJ whole genome shotgun (WGS) entry which is preliminary data.</text>
</comment>